<protein>
    <submittedName>
        <fullName evidence="1">Uncharacterized protein</fullName>
    </submittedName>
</protein>
<dbReference type="Gene3D" id="3.30.70.330">
    <property type="match status" value="1"/>
</dbReference>
<dbReference type="SUPFAM" id="SSF54928">
    <property type="entry name" value="RNA-binding domain, RBD"/>
    <property type="match status" value="1"/>
</dbReference>
<evidence type="ECO:0000313" key="1">
    <source>
        <dbReference type="EMBL" id="GEU91328.1"/>
    </source>
</evidence>
<comment type="caution">
    <text evidence="1">The sequence shown here is derived from an EMBL/GenBank/DDBJ whole genome shotgun (WGS) entry which is preliminary data.</text>
</comment>
<gene>
    <name evidence="1" type="ORF">Tci_063306</name>
</gene>
<reference evidence="1" key="1">
    <citation type="journal article" date="2019" name="Sci. Rep.">
        <title>Draft genome of Tanacetum cinerariifolium, the natural source of mosquito coil.</title>
        <authorList>
            <person name="Yamashiro T."/>
            <person name="Shiraishi A."/>
            <person name="Satake H."/>
            <person name="Nakayama K."/>
        </authorList>
    </citation>
    <scope>NUCLEOTIDE SEQUENCE</scope>
</reference>
<dbReference type="GO" id="GO:0003676">
    <property type="term" value="F:nucleic acid binding"/>
    <property type="evidence" value="ECO:0007669"/>
    <property type="project" value="InterPro"/>
</dbReference>
<sequence length="140" mass="15351">MGDRRSNQDDVLNISTSFFVTNFPEQTIAKELWRLCKQYGNVIDVFIPNKSSKLGSHVFNPSANVKPASHASYKKVESRPSSSYIQAAKVVISSLSDAKALKLGLVLDDSCAHEPDLALSLVGKLKEFGSLLNLNKILVE</sequence>
<dbReference type="EMBL" id="BKCJ010010381">
    <property type="protein sequence ID" value="GEU91328.1"/>
    <property type="molecule type" value="Genomic_DNA"/>
</dbReference>
<dbReference type="CDD" id="cd00590">
    <property type="entry name" value="RRM_SF"/>
    <property type="match status" value="1"/>
</dbReference>
<name>A0A6L2NYJ3_TANCI</name>
<accession>A0A6L2NYJ3</accession>
<dbReference type="AlphaFoldDB" id="A0A6L2NYJ3"/>
<organism evidence="1">
    <name type="scientific">Tanacetum cinerariifolium</name>
    <name type="common">Dalmatian daisy</name>
    <name type="synonym">Chrysanthemum cinerariifolium</name>
    <dbReference type="NCBI Taxonomy" id="118510"/>
    <lineage>
        <taxon>Eukaryota</taxon>
        <taxon>Viridiplantae</taxon>
        <taxon>Streptophyta</taxon>
        <taxon>Embryophyta</taxon>
        <taxon>Tracheophyta</taxon>
        <taxon>Spermatophyta</taxon>
        <taxon>Magnoliopsida</taxon>
        <taxon>eudicotyledons</taxon>
        <taxon>Gunneridae</taxon>
        <taxon>Pentapetalae</taxon>
        <taxon>asterids</taxon>
        <taxon>campanulids</taxon>
        <taxon>Asterales</taxon>
        <taxon>Asteraceae</taxon>
        <taxon>Asteroideae</taxon>
        <taxon>Anthemideae</taxon>
        <taxon>Anthemidinae</taxon>
        <taxon>Tanacetum</taxon>
    </lineage>
</organism>
<proteinExistence type="predicted"/>
<dbReference type="InterPro" id="IPR012677">
    <property type="entry name" value="Nucleotide-bd_a/b_plait_sf"/>
</dbReference>
<dbReference type="InterPro" id="IPR035979">
    <property type="entry name" value="RBD_domain_sf"/>
</dbReference>